<keyword evidence="1 3" id="KW-0436">Ligase</keyword>
<reference evidence="3 4" key="1">
    <citation type="submission" date="2020-10" db="EMBL/GenBank/DDBJ databases">
        <authorList>
            <person name="Castelo-Branco R."/>
            <person name="Eusebio N."/>
            <person name="Adriana R."/>
            <person name="Vieira A."/>
            <person name="Brugerolle De Fraissinette N."/>
            <person name="Rezende De Castro R."/>
            <person name="Schneider M.P."/>
            <person name="Vasconcelos V."/>
            <person name="Leao P.N."/>
        </authorList>
    </citation>
    <scope>NUCLEOTIDE SEQUENCE [LARGE SCALE GENOMIC DNA]</scope>
    <source>
        <strain evidence="3 4">LEGE 03274</strain>
    </source>
</reference>
<accession>A0ABR9V438</accession>
<dbReference type="Pfam" id="PF03099">
    <property type="entry name" value="BPL_LplA_LipB"/>
    <property type="match status" value="1"/>
</dbReference>
<keyword evidence="4" id="KW-1185">Reference proteome</keyword>
<dbReference type="InterPro" id="IPR004143">
    <property type="entry name" value="BPL_LPL_catalytic"/>
</dbReference>
<evidence type="ECO:0000259" key="2">
    <source>
        <dbReference type="PROSITE" id="PS51733"/>
    </source>
</evidence>
<dbReference type="GO" id="GO:0004077">
    <property type="term" value="F:biotin--[biotin carboxyl-carrier protein] ligase activity"/>
    <property type="evidence" value="ECO:0007669"/>
    <property type="project" value="UniProtKB-EC"/>
</dbReference>
<feature type="domain" description="BPL/LPL catalytic" evidence="2">
    <location>
        <begin position="7"/>
        <end position="195"/>
    </location>
</feature>
<dbReference type="RefSeq" id="WP_193800460.1">
    <property type="nucleotide sequence ID" value="NZ_JADEWC010000010.1"/>
</dbReference>
<dbReference type="EC" id="6.3.4.15" evidence="3"/>
<evidence type="ECO:0000313" key="3">
    <source>
        <dbReference type="EMBL" id="MBE9222301.1"/>
    </source>
</evidence>
<dbReference type="Proteomes" id="UP000654604">
    <property type="component" value="Unassembled WGS sequence"/>
</dbReference>
<dbReference type="CDD" id="cd16442">
    <property type="entry name" value="BPL"/>
    <property type="match status" value="1"/>
</dbReference>
<dbReference type="InterPro" id="IPR045864">
    <property type="entry name" value="aa-tRNA-synth_II/BPL/LPL"/>
</dbReference>
<organism evidence="3 4">
    <name type="scientific">Cyanobacterium stanieri LEGE 03274</name>
    <dbReference type="NCBI Taxonomy" id="1828756"/>
    <lineage>
        <taxon>Bacteria</taxon>
        <taxon>Bacillati</taxon>
        <taxon>Cyanobacteriota</taxon>
        <taxon>Cyanophyceae</taxon>
        <taxon>Oscillatoriophycideae</taxon>
        <taxon>Chroococcales</taxon>
        <taxon>Geminocystaceae</taxon>
        <taxon>Cyanobacterium</taxon>
    </lineage>
</organism>
<dbReference type="InterPro" id="IPR004408">
    <property type="entry name" value="Biotin_CoA_COase_ligase"/>
</dbReference>
<comment type="caution">
    <text evidence="3">The sequence shown here is derived from an EMBL/GenBank/DDBJ whole genome shotgun (WGS) entry which is preliminary data.</text>
</comment>
<dbReference type="EMBL" id="JADEWC010000010">
    <property type="protein sequence ID" value="MBE9222301.1"/>
    <property type="molecule type" value="Genomic_DNA"/>
</dbReference>
<dbReference type="PROSITE" id="PS51733">
    <property type="entry name" value="BPL_LPL_CATALYTIC"/>
    <property type="match status" value="1"/>
</dbReference>
<dbReference type="PANTHER" id="PTHR12835:SF5">
    <property type="entry name" value="BIOTIN--PROTEIN LIGASE"/>
    <property type="match status" value="1"/>
</dbReference>
<protein>
    <submittedName>
        <fullName evidence="3">Biotin--[acetyl-CoA-carboxylase] ligase</fullName>
        <ecNumber evidence="3">6.3.4.15</ecNumber>
    </submittedName>
</protein>
<evidence type="ECO:0000313" key="4">
    <source>
        <dbReference type="Proteomes" id="UP000654604"/>
    </source>
</evidence>
<dbReference type="Gene3D" id="3.30.930.10">
    <property type="entry name" value="Bira Bifunctional Protein, Domain 2"/>
    <property type="match status" value="1"/>
</dbReference>
<dbReference type="NCBIfam" id="TIGR00121">
    <property type="entry name" value="birA_ligase"/>
    <property type="match status" value="1"/>
</dbReference>
<proteinExistence type="predicted"/>
<sequence>MEKKIIELSSDTYGLSSHKISCYVYEVLASTNIKAWELCREKTDMPFVVVAKQQTAGKGQRGNYWDSGLGGLYLTVVLSSEVTFANIRDLTLFSAVGITEELNKNNIPVKIKWLNDLILDNKKLGGILSEVRSQNGVINNSIIGVGINWENKLSLDSGISLCTYLKNTNGDYINSYYSLLNTIVKGIFNGYRIYKNQGINSLVKKYNQYLIYRGKNVVYENIQGRVKGIDVNGNLEIRFSAMGASSKVSLSPDDYAITLYDGNQFSKILERK</sequence>
<dbReference type="PANTHER" id="PTHR12835">
    <property type="entry name" value="BIOTIN PROTEIN LIGASE"/>
    <property type="match status" value="1"/>
</dbReference>
<name>A0ABR9V438_9CHRO</name>
<evidence type="ECO:0000256" key="1">
    <source>
        <dbReference type="ARBA" id="ARBA00022598"/>
    </source>
</evidence>
<dbReference type="SUPFAM" id="SSF55681">
    <property type="entry name" value="Class II aaRS and biotin synthetases"/>
    <property type="match status" value="1"/>
</dbReference>
<gene>
    <name evidence="3" type="ORF">IQ215_06285</name>
</gene>